<accession>A0A1F5NNJ3</accession>
<keyword evidence="1" id="KW-0732">Signal</keyword>
<dbReference type="AlphaFoldDB" id="A0A1F5NNJ3"/>
<dbReference type="EMBL" id="MFEK01000006">
    <property type="protein sequence ID" value="OGE79256.1"/>
    <property type="molecule type" value="Genomic_DNA"/>
</dbReference>
<name>A0A1F5NNJ3_9BACT</name>
<comment type="caution">
    <text evidence="2">The sequence shown here is derived from an EMBL/GenBank/DDBJ whole genome shotgun (WGS) entry which is preliminary data.</text>
</comment>
<evidence type="ECO:0000313" key="3">
    <source>
        <dbReference type="Proteomes" id="UP000176864"/>
    </source>
</evidence>
<protein>
    <submittedName>
        <fullName evidence="2">Uncharacterized protein</fullName>
    </submittedName>
</protein>
<evidence type="ECO:0000256" key="1">
    <source>
        <dbReference type="SAM" id="SignalP"/>
    </source>
</evidence>
<dbReference type="STRING" id="1817824.A2751_04670"/>
<evidence type="ECO:0000313" key="2">
    <source>
        <dbReference type="EMBL" id="OGE79256.1"/>
    </source>
</evidence>
<feature type="signal peptide" evidence="1">
    <location>
        <begin position="1"/>
        <end position="25"/>
    </location>
</feature>
<reference evidence="2 3" key="1">
    <citation type="journal article" date="2016" name="Nat. Commun.">
        <title>Thousands of microbial genomes shed light on interconnected biogeochemical processes in an aquifer system.</title>
        <authorList>
            <person name="Anantharaman K."/>
            <person name="Brown C.T."/>
            <person name="Hug L.A."/>
            <person name="Sharon I."/>
            <person name="Castelle C.J."/>
            <person name="Probst A.J."/>
            <person name="Thomas B.C."/>
            <person name="Singh A."/>
            <person name="Wilkins M.J."/>
            <person name="Karaoz U."/>
            <person name="Brodie E.L."/>
            <person name="Williams K.H."/>
            <person name="Hubbard S.S."/>
            <person name="Banfield J.F."/>
        </authorList>
    </citation>
    <scope>NUCLEOTIDE SEQUENCE [LARGE SCALE GENOMIC DNA]</scope>
</reference>
<feature type="chain" id="PRO_5009520174" evidence="1">
    <location>
        <begin position="26"/>
        <end position="151"/>
    </location>
</feature>
<organism evidence="2 3">
    <name type="scientific">Candidatus Doudnabacteria bacterium RIFCSPHIGHO2_01_FULL_46_14</name>
    <dbReference type="NCBI Taxonomy" id="1817824"/>
    <lineage>
        <taxon>Bacteria</taxon>
        <taxon>Candidatus Doudnaibacteriota</taxon>
    </lineage>
</organism>
<gene>
    <name evidence="2" type="ORF">A2751_04670</name>
</gene>
<proteinExistence type="predicted"/>
<dbReference type="Proteomes" id="UP000176864">
    <property type="component" value="Unassembled WGS sequence"/>
</dbReference>
<sequence>MNKNTVKTFLILVAVLFFSANTTSAAAGDLFLDKGTVYYTNYLGQKRPFSNAEVFFAHGFNFSQVRAATDADLMLPTGAVMTLPEGTLVKAKNSATVYLIKSGQKRPFSSILSFTSRGYSFNHLVTTDSAQLALYPTGNTFSNVAGSTTEE</sequence>